<dbReference type="VEuPathDB" id="FungiDB:SDRG_15565"/>
<evidence type="ECO:0000256" key="1">
    <source>
        <dbReference type="SAM" id="MobiDB-lite"/>
    </source>
</evidence>
<dbReference type="GeneID" id="19956292"/>
<dbReference type="RefSeq" id="XP_008619963.1">
    <property type="nucleotide sequence ID" value="XM_008621741.1"/>
</dbReference>
<evidence type="ECO:0000313" key="3">
    <source>
        <dbReference type="Proteomes" id="UP000030762"/>
    </source>
</evidence>
<accession>T0PZU6</accession>
<reference evidence="2 3" key="1">
    <citation type="submission" date="2012-04" db="EMBL/GenBank/DDBJ databases">
        <title>The Genome Sequence of Saprolegnia declina VS20.</title>
        <authorList>
            <consortium name="The Broad Institute Genome Sequencing Platform"/>
            <person name="Russ C."/>
            <person name="Nusbaum C."/>
            <person name="Tyler B."/>
            <person name="van West P."/>
            <person name="Dieguez-Uribeondo J."/>
            <person name="de Bruijn I."/>
            <person name="Tripathy S."/>
            <person name="Jiang R."/>
            <person name="Young S.K."/>
            <person name="Zeng Q."/>
            <person name="Gargeya S."/>
            <person name="Fitzgerald M."/>
            <person name="Haas B."/>
            <person name="Abouelleil A."/>
            <person name="Alvarado L."/>
            <person name="Arachchi H.M."/>
            <person name="Berlin A."/>
            <person name="Chapman S.B."/>
            <person name="Goldberg J."/>
            <person name="Griggs A."/>
            <person name="Gujja S."/>
            <person name="Hansen M."/>
            <person name="Howarth C."/>
            <person name="Imamovic A."/>
            <person name="Larimer J."/>
            <person name="McCowen C."/>
            <person name="Montmayeur A."/>
            <person name="Murphy C."/>
            <person name="Neiman D."/>
            <person name="Pearson M."/>
            <person name="Priest M."/>
            <person name="Roberts A."/>
            <person name="Saif S."/>
            <person name="Shea T."/>
            <person name="Sisk P."/>
            <person name="Sykes S."/>
            <person name="Wortman J."/>
            <person name="Nusbaum C."/>
            <person name="Birren B."/>
        </authorList>
    </citation>
    <scope>NUCLEOTIDE SEQUENCE [LARGE SCALE GENOMIC DNA]</scope>
    <source>
        <strain evidence="2 3">VS20</strain>
    </source>
</reference>
<dbReference type="OrthoDB" id="10369896at2759"/>
<feature type="region of interest" description="Disordered" evidence="1">
    <location>
        <begin position="1"/>
        <end position="49"/>
    </location>
</feature>
<evidence type="ECO:0000313" key="2">
    <source>
        <dbReference type="EMBL" id="EQC26625.1"/>
    </source>
</evidence>
<dbReference type="Proteomes" id="UP000030762">
    <property type="component" value="Unassembled WGS sequence"/>
</dbReference>
<keyword evidence="3" id="KW-1185">Reference proteome</keyword>
<organism evidence="2 3">
    <name type="scientific">Saprolegnia diclina (strain VS20)</name>
    <dbReference type="NCBI Taxonomy" id="1156394"/>
    <lineage>
        <taxon>Eukaryota</taxon>
        <taxon>Sar</taxon>
        <taxon>Stramenopiles</taxon>
        <taxon>Oomycota</taxon>
        <taxon>Saprolegniomycetes</taxon>
        <taxon>Saprolegniales</taxon>
        <taxon>Saprolegniaceae</taxon>
        <taxon>Saprolegnia</taxon>
    </lineage>
</organism>
<dbReference type="AlphaFoldDB" id="T0PZU6"/>
<feature type="compositionally biased region" description="Polar residues" evidence="1">
    <location>
        <begin position="9"/>
        <end position="20"/>
    </location>
</feature>
<dbReference type="InParanoid" id="T0PZU6"/>
<name>T0PZU6_SAPDV</name>
<proteinExistence type="predicted"/>
<protein>
    <submittedName>
        <fullName evidence="2">Uncharacterized protein</fullName>
    </submittedName>
</protein>
<dbReference type="OMA" id="HTNVPTY"/>
<dbReference type="EMBL" id="JH767226">
    <property type="protein sequence ID" value="EQC26625.1"/>
    <property type="molecule type" value="Genomic_DNA"/>
</dbReference>
<sequence>MAMDGLRKSASSRNLSQLAQQLRGLEPTTPAKPQVQRPPRHTNVPTYLQCTKPLGPLPVKPLTLGDCSREIAHLTHSLRVRA</sequence>
<gene>
    <name evidence="2" type="ORF">SDRG_15565</name>
</gene>